<dbReference type="Proteomes" id="UP001234989">
    <property type="component" value="Chromosome 10"/>
</dbReference>
<dbReference type="EMBL" id="CP133621">
    <property type="protein sequence ID" value="WMV51039.1"/>
    <property type="molecule type" value="Genomic_DNA"/>
</dbReference>
<protein>
    <recommendedName>
        <fullName evidence="4">Ulp1 protease family, C-terminal catalytic domain containing protein</fullName>
    </recommendedName>
</protein>
<reference evidence="2" key="1">
    <citation type="submission" date="2023-08" db="EMBL/GenBank/DDBJ databases">
        <title>A de novo genome assembly of Solanum verrucosum Schlechtendal, a Mexican diploid species geographically isolated from the other diploid A-genome species in potato relatives.</title>
        <authorList>
            <person name="Hosaka K."/>
        </authorList>
    </citation>
    <scope>NUCLEOTIDE SEQUENCE</scope>
    <source>
        <tissue evidence="2">Young leaves</tissue>
    </source>
</reference>
<evidence type="ECO:0000256" key="1">
    <source>
        <dbReference type="SAM" id="MobiDB-lite"/>
    </source>
</evidence>
<gene>
    <name evidence="2" type="ORF">MTR67_044424</name>
</gene>
<proteinExistence type="predicted"/>
<keyword evidence="3" id="KW-1185">Reference proteome</keyword>
<accession>A0AAF0USM7</accession>
<evidence type="ECO:0000313" key="2">
    <source>
        <dbReference type="EMBL" id="WMV51039.1"/>
    </source>
</evidence>
<dbReference type="AlphaFoldDB" id="A0AAF0USM7"/>
<feature type="compositionally biased region" description="Basic residues" evidence="1">
    <location>
        <begin position="249"/>
        <end position="261"/>
    </location>
</feature>
<sequence length="391" mass="44317">MQSQISSSIAAMEIEKKSKFLNSPIKLDLNDELVRSGSSKRKDGSTMKVVERKIDKRRKVKDVVSGMIGKHVVNEEQEERSEEELEEDSSPDELFFRINHSTLRFGIQEFAIITSTFIYSGEKKSSSIPRIQFDLVESSRYNEYLWGKDVFSKLVKSITKKIDAKKKYYRIDDWSIGGPETEEYIMKFLMEGIFGDNGNSLKYKNIQPSLKEIAFYQLPSKSDAIPENTFQNVGDKDDDEDDNFTSKPPSHKPHNKEKGKQKVIVSLSTSIKKFNMHAGSSCKEKSPPVLHGYRKAKSTPFSSVSTPVENNVPVQELHNQPNASANTTPPMSSKQPQDTKACEIGVLRQDLASFKDYVTNEFKELRLFILENFKQVMDAVNKSNPQSGAPC</sequence>
<feature type="compositionally biased region" description="Polar residues" evidence="1">
    <location>
        <begin position="319"/>
        <end position="338"/>
    </location>
</feature>
<dbReference type="PANTHER" id="PTHR48302">
    <property type="entry name" value="ULP1 PROTEASE FAMILY, C-TERMINAL CATALYTIC DOMAIN CONTAINING PROTEIN"/>
    <property type="match status" value="1"/>
</dbReference>
<name>A0AAF0USM7_SOLVR</name>
<feature type="region of interest" description="Disordered" evidence="1">
    <location>
        <begin position="319"/>
        <end position="339"/>
    </location>
</feature>
<feature type="region of interest" description="Disordered" evidence="1">
    <location>
        <begin position="277"/>
        <end position="306"/>
    </location>
</feature>
<evidence type="ECO:0000313" key="3">
    <source>
        <dbReference type="Proteomes" id="UP001234989"/>
    </source>
</evidence>
<organism evidence="2 3">
    <name type="scientific">Solanum verrucosum</name>
    <dbReference type="NCBI Taxonomy" id="315347"/>
    <lineage>
        <taxon>Eukaryota</taxon>
        <taxon>Viridiplantae</taxon>
        <taxon>Streptophyta</taxon>
        <taxon>Embryophyta</taxon>
        <taxon>Tracheophyta</taxon>
        <taxon>Spermatophyta</taxon>
        <taxon>Magnoliopsida</taxon>
        <taxon>eudicotyledons</taxon>
        <taxon>Gunneridae</taxon>
        <taxon>Pentapetalae</taxon>
        <taxon>asterids</taxon>
        <taxon>lamiids</taxon>
        <taxon>Solanales</taxon>
        <taxon>Solanaceae</taxon>
        <taxon>Solanoideae</taxon>
        <taxon>Solaneae</taxon>
        <taxon>Solanum</taxon>
    </lineage>
</organism>
<feature type="region of interest" description="Disordered" evidence="1">
    <location>
        <begin position="225"/>
        <end position="262"/>
    </location>
</feature>
<evidence type="ECO:0008006" key="4">
    <source>
        <dbReference type="Google" id="ProtNLM"/>
    </source>
</evidence>
<dbReference type="PANTHER" id="PTHR48302:SF3">
    <property type="entry name" value="DUF1985 DOMAIN-CONTAINING PROTEIN"/>
    <property type="match status" value="1"/>
</dbReference>